<evidence type="ECO:0000256" key="1">
    <source>
        <dbReference type="SAM" id="Phobius"/>
    </source>
</evidence>
<feature type="transmembrane region" description="Helical" evidence="1">
    <location>
        <begin position="69"/>
        <end position="91"/>
    </location>
</feature>
<evidence type="ECO:0000313" key="3">
    <source>
        <dbReference type="Proteomes" id="UP000494260"/>
    </source>
</evidence>
<dbReference type="AlphaFoldDB" id="A0A6P2WA42"/>
<feature type="transmembrane region" description="Helical" evidence="1">
    <location>
        <begin position="103"/>
        <end position="120"/>
    </location>
</feature>
<keyword evidence="1" id="KW-1133">Transmembrane helix</keyword>
<feature type="transmembrane region" description="Helical" evidence="1">
    <location>
        <begin position="29"/>
        <end position="49"/>
    </location>
</feature>
<name>A0A6P2WA42_BURL3</name>
<gene>
    <name evidence="2" type="ORF">BLA18109_03721</name>
</gene>
<evidence type="ECO:0000313" key="2">
    <source>
        <dbReference type="EMBL" id="VWC88184.1"/>
    </source>
</evidence>
<organism evidence="2 3">
    <name type="scientific">Burkholderia lata (strain ATCC 17760 / DSM 23089 / LMG 22485 / NCIMB 9086 / R18194 / 383)</name>
    <dbReference type="NCBI Taxonomy" id="482957"/>
    <lineage>
        <taxon>Bacteria</taxon>
        <taxon>Pseudomonadati</taxon>
        <taxon>Pseudomonadota</taxon>
        <taxon>Betaproteobacteria</taxon>
        <taxon>Burkholderiales</taxon>
        <taxon>Burkholderiaceae</taxon>
        <taxon>Burkholderia</taxon>
        <taxon>Burkholderia cepacia complex</taxon>
    </lineage>
</organism>
<keyword evidence="1" id="KW-0812">Transmembrane</keyword>
<keyword evidence="1" id="KW-0472">Membrane</keyword>
<feature type="transmembrane region" description="Helical" evidence="1">
    <location>
        <begin position="147"/>
        <end position="164"/>
    </location>
</feature>
<protein>
    <submittedName>
        <fullName evidence="2">Ser/threonine protein phosphatase</fullName>
    </submittedName>
</protein>
<sequence length="177" mass="19595">MSALDGGASGLAEPASAAGTRDASFALRFGWLAVMGAVFFSTYGFANWLAARRAAVPTFAFGWEHAIPFVPWTIVPYWSIDLLYALSFFFWTRRADLLDHVKRLLTVQLISVACFIAWPLRFGFERPDAGGVAGALFTLLMGFDKPFNQAPSLHIGLLVVLWAVRSEERRVGKECLF</sequence>
<proteinExistence type="predicted"/>
<reference evidence="2 3" key="1">
    <citation type="submission" date="2019-09" db="EMBL/GenBank/DDBJ databases">
        <authorList>
            <person name="Depoorter E."/>
        </authorList>
    </citation>
    <scope>NUCLEOTIDE SEQUENCE [LARGE SCALE GENOMIC DNA]</scope>
    <source>
        <strain evidence="2">R-18109</strain>
    </source>
</reference>
<dbReference type="Proteomes" id="UP000494260">
    <property type="component" value="Unassembled WGS sequence"/>
</dbReference>
<accession>A0A6P2WA42</accession>
<dbReference type="EMBL" id="CABVQH010000012">
    <property type="protein sequence ID" value="VWC88184.1"/>
    <property type="molecule type" value="Genomic_DNA"/>
</dbReference>